<dbReference type="GO" id="GO:0036055">
    <property type="term" value="F:protein-succinyllysine desuccinylase activity"/>
    <property type="evidence" value="ECO:0007669"/>
    <property type="project" value="UniProtKB-UniRule"/>
</dbReference>
<comment type="domain">
    <text evidence="3">2 residues (Tyr-60 and Arg-63) present in a large hydrophobic pocket are probably involved in substrate specificity. They are important for desuccinylation activity, but dispensable for deacetylation activity.</text>
</comment>
<dbReference type="HAMAP" id="MF_01121">
    <property type="entry name" value="Sirtuin_ClassIII"/>
    <property type="match status" value="1"/>
</dbReference>
<keyword evidence="1" id="KW-0808">Transferase</keyword>
<dbReference type="PANTHER" id="PTHR11085">
    <property type="entry name" value="NAD-DEPENDENT PROTEIN DEACYLASE SIRTUIN-5, MITOCHONDRIAL-RELATED"/>
    <property type="match status" value="1"/>
</dbReference>
<accession>K6Z9M3</accession>
<keyword evidence="3" id="KW-0963">Cytoplasm</keyword>
<dbReference type="InterPro" id="IPR003000">
    <property type="entry name" value="Sirtuin"/>
</dbReference>
<feature type="binding site" evidence="3">
    <location>
        <position position="63"/>
    </location>
    <ligand>
        <name>substrate</name>
    </ligand>
</feature>
<evidence type="ECO:0000256" key="1">
    <source>
        <dbReference type="ARBA" id="ARBA00022679"/>
    </source>
</evidence>
<feature type="binding site" evidence="3">
    <location>
        <begin position="182"/>
        <end position="184"/>
    </location>
    <ligand>
        <name>NAD(+)</name>
        <dbReference type="ChEBI" id="CHEBI:57540"/>
    </ligand>
</feature>
<keyword evidence="2 3" id="KW-0520">NAD</keyword>
<dbReference type="InterPro" id="IPR026590">
    <property type="entry name" value="Ssirtuin_cat_dom"/>
</dbReference>
<dbReference type="STRING" id="1129793.GPLA_1904"/>
<feature type="binding site" evidence="3">
    <location>
        <position position="142"/>
    </location>
    <ligand>
        <name>Zn(2+)</name>
        <dbReference type="ChEBI" id="CHEBI:29105"/>
    </ligand>
</feature>
<reference evidence="7" key="1">
    <citation type="journal article" date="2014" name="Environ. Microbiol.">
        <title>Comparative genomics of the marine bacterial genus Glaciecola reveals the high degree of genomic diversity and genomic characteristic for cold adaptation.</title>
        <authorList>
            <person name="Qin Q.L."/>
            <person name="Xie B.B."/>
            <person name="Yu Y."/>
            <person name="Shu Y.L."/>
            <person name="Rong J.C."/>
            <person name="Zhang Y.J."/>
            <person name="Zhao D.L."/>
            <person name="Chen X.L."/>
            <person name="Zhang X.Y."/>
            <person name="Chen B."/>
            <person name="Zhou B.C."/>
            <person name="Zhang Y.Z."/>
        </authorList>
    </citation>
    <scope>NUCLEOTIDE SEQUENCE [LARGE SCALE GENOMIC DNA]</scope>
    <source>
        <strain evidence="7">LMG 21857</strain>
    </source>
</reference>
<sequence length="241" mass="26886">MLSLARSYQNVVVLTGAGISAESGLRTFRDNNGLWEDHSVQDVATPEAFTRDPELVYRFYNLRREQLQSPAVKPNAAHDALAEFEQSHHGNVLIVTQNVDDLHERAGSQNVLHMHGELLKARCCHSQRSFNMRENFNGASRCVCCQPSQAIRPDIVWFGEMPFFMDEIELAVREADVFISIGTSGNVYPAAGLVQIADRYGAHTVELNLAPSDGHSYFLETHYGLASSVVAQYLAQYQKEA</sequence>
<comment type="subcellular location">
    <subcellularLocation>
        <location evidence="3">Cytoplasm</location>
    </subcellularLocation>
</comment>
<dbReference type="InterPro" id="IPR027546">
    <property type="entry name" value="Sirtuin_class_III"/>
</dbReference>
<feature type="binding site" evidence="3">
    <location>
        <begin position="97"/>
        <end position="100"/>
    </location>
    <ligand>
        <name>NAD(+)</name>
        <dbReference type="ChEBI" id="CHEBI:57540"/>
    </ligand>
</feature>
<dbReference type="GO" id="GO:0017136">
    <property type="term" value="F:histone deacetylase activity, NAD-dependent"/>
    <property type="evidence" value="ECO:0007669"/>
    <property type="project" value="TreeGrafter"/>
</dbReference>
<comment type="caution">
    <text evidence="6">The sequence shown here is derived from an EMBL/GenBank/DDBJ whole genome shotgun (WGS) entry which is preliminary data.</text>
</comment>
<dbReference type="PROSITE" id="PS50305">
    <property type="entry name" value="SIRTUIN"/>
    <property type="match status" value="1"/>
</dbReference>
<feature type="active site" description="Proton acceptor" evidence="3">
    <location>
        <position position="115"/>
    </location>
</feature>
<keyword evidence="7" id="KW-1185">Reference proteome</keyword>
<comment type="catalytic activity">
    <reaction evidence="3">
        <text>N(6)-acetyl-L-lysyl-[protein] + NAD(+) + H2O = 2''-O-acetyl-ADP-D-ribose + nicotinamide + L-lysyl-[protein]</text>
        <dbReference type="Rhea" id="RHEA:43636"/>
        <dbReference type="Rhea" id="RHEA-COMP:9752"/>
        <dbReference type="Rhea" id="RHEA-COMP:10731"/>
        <dbReference type="ChEBI" id="CHEBI:15377"/>
        <dbReference type="ChEBI" id="CHEBI:17154"/>
        <dbReference type="ChEBI" id="CHEBI:29969"/>
        <dbReference type="ChEBI" id="CHEBI:57540"/>
        <dbReference type="ChEBI" id="CHEBI:61930"/>
        <dbReference type="ChEBI" id="CHEBI:83767"/>
        <dbReference type="EC" id="2.3.1.286"/>
    </reaction>
</comment>
<dbReference type="Gene3D" id="3.40.50.1220">
    <property type="entry name" value="TPP-binding domain"/>
    <property type="match status" value="1"/>
</dbReference>
<evidence type="ECO:0000313" key="7">
    <source>
        <dbReference type="Proteomes" id="UP000006322"/>
    </source>
</evidence>
<protein>
    <recommendedName>
        <fullName evidence="3">NAD-dependent protein deacylase</fullName>
        <ecNumber evidence="3">2.3.1.286</ecNumber>
    </recommendedName>
    <alternativeName>
        <fullName evidence="3">Regulatory protein SIR2 homolog</fullName>
    </alternativeName>
</protein>
<evidence type="ECO:0000256" key="3">
    <source>
        <dbReference type="HAMAP-Rule" id="MF_01121"/>
    </source>
</evidence>
<evidence type="ECO:0000259" key="5">
    <source>
        <dbReference type="PROSITE" id="PS50305"/>
    </source>
</evidence>
<keyword evidence="3" id="KW-0479">Metal-binding</keyword>
<dbReference type="GO" id="GO:0008270">
    <property type="term" value="F:zinc ion binding"/>
    <property type="evidence" value="ECO:0007669"/>
    <property type="project" value="UniProtKB-UniRule"/>
</dbReference>
<dbReference type="EC" id="2.3.1.286" evidence="3"/>
<evidence type="ECO:0000256" key="4">
    <source>
        <dbReference type="PROSITE-ProRule" id="PRU00236"/>
    </source>
</evidence>
<comment type="similarity">
    <text evidence="3">Belongs to the sirtuin family. Class III subfamily.</text>
</comment>
<dbReference type="Gene3D" id="3.30.1600.10">
    <property type="entry name" value="SIR2/SIRT2 'Small Domain"/>
    <property type="match status" value="1"/>
</dbReference>
<organism evidence="6 7">
    <name type="scientific">Paraglaciecola polaris LMG 21857</name>
    <dbReference type="NCBI Taxonomy" id="1129793"/>
    <lineage>
        <taxon>Bacteria</taxon>
        <taxon>Pseudomonadati</taxon>
        <taxon>Pseudomonadota</taxon>
        <taxon>Gammaproteobacteria</taxon>
        <taxon>Alteromonadales</taxon>
        <taxon>Alteromonadaceae</taxon>
        <taxon>Paraglaciecola</taxon>
    </lineage>
</organism>
<dbReference type="CDD" id="cd01412">
    <property type="entry name" value="SIRT5_Af1_CobB"/>
    <property type="match status" value="1"/>
</dbReference>
<evidence type="ECO:0000313" key="6">
    <source>
        <dbReference type="EMBL" id="GAC32811.1"/>
    </source>
</evidence>
<keyword evidence="6" id="KW-0378">Hydrolase</keyword>
<feature type="binding site" evidence="3">
    <location>
        <position position="60"/>
    </location>
    <ligand>
        <name>substrate</name>
    </ligand>
</feature>
<feature type="binding site" evidence="3">
    <location>
        <begin position="16"/>
        <end position="35"/>
    </location>
    <ligand>
        <name>NAD(+)</name>
        <dbReference type="ChEBI" id="CHEBI:57540"/>
    </ligand>
</feature>
<dbReference type="EMBL" id="BAER01000044">
    <property type="protein sequence ID" value="GAC32811.1"/>
    <property type="molecule type" value="Genomic_DNA"/>
</dbReference>
<comment type="function">
    <text evidence="3">NAD-dependent lysine deacetylase and desuccinylase that specifically removes acetyl and succinyl groups on target proteins. Modulates the activities of several proteins which are inactive in their acylated form.</text>
</comment>
<dbReference type="InterPro" id="IPR026591">
    <property type="entry name" value="Sirtuin_cat_small_dom_sf"/>
</dbReference>
<dbReference type="GO" id="GO:0036054">
    <property type="term" value="F:protein-malonyllysine demalonylase activity"/>
    <property type="evidence" value="ECO:0007669"/>
    <property type="project" value="InterPro"/>
</dbReference>
<name>K6Z9M3_9ALTE</name>
<comment type="cofactor">
    <cofactor evidence="3">
        <name>Zn(2+)</name>
        <dbReference type="ChEBI" id="CHEBI:29105"/>
    </cofactor>
    <text evidence="3">Binds 1 zinc ion per subunit.</text>
</comment>
<feature type="binding site" evidence="3">
    <location>
        <begin position="208"/>
        <end position="210"/>
    </location>
    <ligand>
        <name>NAD(+)</name>
        <dbReference type="ChEBI" id="CHEBI:57540"/>
    </ligand>
</feature>
<comment type="catalytic activity">
    <reaction evidence="3">
        <text>N(6)-succinyl-L-lysyl-[protein] + NAD(+) + H2O = 2''-O-succinyl-ADP-D-ribose + nicotinamide + L-lysyl-[protein]</text>
        <dbReference type="Rhea" id="RHEA:47668"/>
        <dbReference type="Rhea" id="RHEA-COMP:9752"/>
        <dbReference type="Rhea" id="RHEA-COMP:11877"/>
        <dbReference type="ChEBI" id="CHEBI:15377"/>
        <dbReference type="ChEBI" id="CHEBI:17154"/>
        <dbReference type="ChEBI" id="CHEBI:29969"/>
        <dbReference type="ChEBI" id="CHEBI:57540"/>
        <dbReference type="ChEBI" id="CHEBI:87830"/>
        <dbReference type="ChEBI" id="CHEBI:87832"/>
    </reaction>
</comment>
<dbReference type="GO" id="GO:0070403">
    <property type="term" value="F:NAD+ binding"/>
    <property type="evidence" value="ECO:0007669"/>
    <property type="project" value="UniProtKB-UniRule"/>
</dbReference>
<evidence type="ECO:0000256" key="2">
    <source>
        <dbReference type="ARBA" id="ARBA00023027"/>
    </source>
</evidence>
<gene>
    <name evidence="6" type="primary">npdA</name>
    <name evidence="3" type="synonym">cobB</name>
    <name evidence="6" type="ORF">GPLA_1904</name>
</gene>
<dbReference type="RefSeq" id="WP_007104596.1">
    <property type="nucleotide sequence ID" value="NZ_BAER01000044.1"/>
</dbReference>
<dbReference type="GO" id="GO:0005737">
    <property type="term" value="C:cytoplasm"/>
    <property type="evidence" value="ECO:0007669"/>
    <property type="project" value="UniProtKB-SubCell"/>
</dbReference>
<dbReference type="AlphaFoldDB" id="K6Z9M3"/>
<feature type="binding site" evidence="3">
    <location>
        <position position="123"/>
    </location>
    <ligand>
        <name>Zn(2+)</name>
        <dbReference type="ChEBI" id="CHEBI:29105"/>
    </ligand>
</feature>
<proteinExistence type="inferred from homology"/>
<dbReference type="OrthoDB" id="9800582at2"/>
<dbReference type="NCBIfam" id="NF001755">
    <property type="entry name" value="PRK00481.1-5"/>
    <property type="match status" value="1"/>
</dbReference>
<feature type="binding site" evidence="3">
    <location>
        <position position="226"/>
    </location>
    <ligand>
        <name>NAD(+)</name>
        <dbReference type="ChEBI" id="CHEBI:57540"/>
    </ligand>
</feature>
<dbReference type="InterPro" id="IPR050134">
    <property type="entry name" value="NAD-dep_sirtuin_deacylases"/>
</dbReference>
<comment type="caution">
    <text evidence="3 4">Lacks conserved residue(s) required for the propagation of feature annotation.</text>
</comment>
<dbReference type="PANTHER" id="PTHR11085:SF4">
    <property type="entry name" value="NAD-DEPENDENT PROTEIN DEACYLASE"/>
    <property type="match status" value="1"/>
</dbReference>
<feature type="domain" description="Deacetylase sirtuin-type" evidence="5">
    <location>
        <begin position="1"/>
        <end position="240"/>
    </location>
</feature>
<dbReference type="SUPFAM" id="SSF52467">
    <property type="entry name" value="DHS-like NAD/FAD-binding domain"/>
    <property type="match status" value="1"/>
</dbReference>
<keyword evidence="3" id="KW-0862">Zinc</keyword>
<dbReference type="InterPro" id="IPR029035">
    <property type="entry name" value="DHS-like_NAD/FAD-binding_dom"/>
</dbReference>
<dbReference type="Pfam" id="PF02146">
    <property type="entry name" value="SIR2"/>
    <property type="match status" value="1"/>
</dbReference>
<dbReference type="Proteomes" id="UP000006322">
    <property type="component" value="Unassembled WGS sequence"/>
</dbReference>